<accession>A0A6S6R478</accession>
<dbReference type="PANTHER" id="PTHR42711">
    <property type="entry name" value="ABC TRANSPORTER ATP-BINDING PROTEIN"/>
    <property type="match status" value="1"/>
</dbReference>
<dbReference type="InterPro" id="IPR003593">
    <property type="entry name" value="AAA+_ATPase"/>
</dbReference>
<dbReference type="InterPro" id="IPR003439">
    <property type="entry name" value="ABC_transporter-like_ATP-bd"/>
</dbReference>
<protein>
    <submittedName>
        <fullName evidence="4">ABC transporter</fullName>
    </submittedName>
</protein>
<keyword evidence="1" id="KW-0813">Transport</keyword>
<dbReference type="GO" id="GO:0016887">
    <property type="term" value="F:ATP hydrolysis activity"/>
    <property type="evidence" value="ECO:0007669"/>
    <property type="project" value="InterPro"/>
</dbReference>
<sequence length="333" mass="37950">MQSEISVRDLGKIYKIPVRGQGLLSSFKSLIHPVYTEVSAVNNISFDIQKEEMVGFIGPNGAGKTTTLKMLSGLLYPTSGNITVAGYKPYERKREYLKKISMIMGNKSQMNPSITVMDSFYVTKEIYQISDEDYKRRLGELVDLLSIEELLPKLSRNLSLGERAKCEFVMALLYCPDIVFLDEPTLGMDVSIQLRLRSFIKEYNKRYNTTFLLTSHYMSDITSLCSRVILINKGELMYDGDLQHLGDKLLPFKLIKVVFSDANIRFEDIKKHVKGDLTLVNQNEQTFLIRARKDDISQTSYTILSNFIVNDLTIEDPEIESLIDLVYSNGVNV</sequence>
<dbReference type="Gene3D" id="3.40.50.300">
    <property type="entry name" value="P-loop containing nucleotide triphosphate hydrolases"/>
    <property type="match status" value="1"/>
</dbReference>
<dbReference type="RefSeq" id="WP_184088956.1">
    <property type="nucleotide sequence ID" value="NZ_AP023367.1"/>
</dbReference>
<dbReference type="KEGG" id="acel:acsn021_24260"/>
<dbReference type="Proteomes" id="UP000515561">
    <property type="component" value="Chromosome"/>
</dbReference>
<dbReference type="GO" id="GO:0005524">
    <property type="term" value="F:ATP binding"/>
    <property type="evidence" value="ECO:0007669"/>
    <property type="project" value="UniProtKB-KW"/>
</dbReference>
<evidence type="ECO:0000256" key="2">
    <source>
        <dbReference type="ARBA" id="ARBA00022741"/>
    </source>
</evidence>
<keyword evidence="5" id="KW-1185">Reference proteome</keyword>
<dbReference type="InterPro" id="IPR027417">
    <property type="entry name" value="P-loop_NTPase"/>
</dbReference>
<organism evidence="4 5">
    <name type="scientific">Anaerocolumna cellulosilytica</name>
    <dbReference type="NCBI Taxonomy" id="433286"/>
    <lineage>
        <taxon>Bacteria</taxon>
        <taxon>Bacillati</taxon>
        <taxon>Bacillota</taxon>
        <taxon>Clostridia</taxon>
        <taxon>Lachnospirales</taxon>
        <taxon>Lachnospiraceae</taxon>
        <taxon>Anaerocolumna</taxon>
    </lineage>
</organism>
<dbReference type="EMBL" id="AP023367">
    <property type="protein sequence ID" value="BCJ94857.1"/>
    <property type="molecule type" value="Genomic_DNA"/>
</dbReference>
<keyword evidence="2" id="KW-0547">Nucleotide-binding</keyword>
<name>A0A6S6R478_9FIRM</name>
<evidence type="ECO:0000256" key="1">
    <source>
        <dbReference type="ARBA" id="ARBA00022448"/>
    </source>
</evidence>
<dbReference type="SMART" id="SM00382">
    <property type="entry name" value="AAA"/>
    <property type="match status" value="1"/>
</dbReference>
<proteinExistence type="predicted"/>
<keyword evidence="3" id="KW-0067">ATP-binding</keyword>
<evidence type="ECO:0000313" key="4">
    <source>
        <dbReference type="EMBL" id="BCJ94857.1"/>
    </source>
</evidence>
<dbReference type="AlphaFoldDB" id="A0A6S6R478"/>
<dbReference type="PANTHER" id="PTHR42711:SF4">
    <property type="entry name" value="ABC TRANSPORTER RELATED"/>
    <property type="match status" value="1"/>
</dbReference>
<dbReference type="Pfam" id="PF00005">
    <property type="entry name" value="ABC_tran"/>
    <property type="match status" value="1"/>
</dbReference>
<dbReference type="PROSITE" id="PS50893">
    <property type="entry name" value="ABC_TRANSPORTER_2"/>
    <property type="match status" value="1"/>
</dbReference>
<evidence type="ECO:0000256" key="3">
    <source>
        <dbReference type="ARBA" id="ARBA00022840"/>
    </source>
</evidence>
<gene>
    <name evidence="4" type="ORF">acsn021_24260</name>
</gene>
<reference evidence="4 5" key="1">
    <citation type="journal article" date="2016" name="Int. J. Syst. Evol. Microbiol.">
        <title>Descriptions of Anaerotaenia torta gen. nov., sp. nov. and Anaerocolumna cellulosilytica gen. nov., sp. nov. isolated from a methanogenic reactor of cattle waste.</title>
        <authorList>
            <person name="Uek A."/>
            <person name="Ohtaki Y."/>
            <person name="Kaku N."/>
            <person name="Ueki K."/>
        </authorList>
    </citation>
    <scope>NUCLEOTIDE SEQUENCE [LARGE SCALE GENOMIC DNA]</scope>
    <source>
        <strain evidence="4 5">SN021</strain>
    </source>
</reference>
<dbReference type="InterPro" id="IPR050763">
    <property type="entry name" value="ABC_transporter_ATP-binding"/>
</dbReference>
<evidence type="ECO:0000313" key="5">
    <source>
        <dbReference type="Proteomes" id="UP000515561"/>
    </source>
</evidence>
<dbReference type="SUPFAM" id="SSF52540">
    <property type="entry name" value="P-loop containing nucleoside triphosphate hydrolases"/>
    <property type="match status" value="1"/>
</dbReference>